<dbReference type="OMA" id="RFPKEEY"/>
<evidence type="ECO:0000313" key="16">
    <source>
        <dbReference type="Ensembl" id="ENSCPBP00000010240.1"/>
    </source>
</evidence>
<dbReference type="PROSITE" id="PS00232">
    <property type="entry name" value="CADHERIN_1"/>
    <property type="match status" value="3"/>
</dbReference>
<dbReference type="InterPro" id="IPR050174">
    <property type="entry name" value="Protocadherin/Cadherin-CA"/>
</dbReference>
<feature type="domain" description="Cadherin" evidence="15">
    <location>
        <begin position="450"/>
        <end position="559"/>
    </location>
</feature>
<reference evidence="16" key="2">
    <citation type="submission" date="2025-09" db="UniProtKB">
        <authorList>
            <consortium name="Ensembl"/>
        </authorList>
    </citation>
    <scope>IDENTIFICATION</scope>
</reference>
<organism evidence="16 17">
    <name type="scientific">Chrysemys picta bellii</name>
    <name type="common">Western painted turtle</name>
    <name type="synonym">Emys bellii</name>
    <dbReference type="NCBI Taxonomy" id="8478"/>
    <lineage>
        <taxon>Eukaryota</taxon>
        <taxon>Metazoa</taxon>
        <taxon>Chordata</taxon>
        <taxon>Craniata</taxon>
        <taxon>Vertebrata</taxon>
        <taxon>Euteleostomi</taxon>
        <taxon>Archelosauria</taxon>
        <taxon>Testudinata</taxon>
        <taxon>Testudines</taxon>
        <taxon>Cryptodira</taxon>
        <taxon>Durocryptodira</taxon>
        <taxon>Testudinoidea</taxon>
        <taxon>Emydidae</taxon>
        <taxon>Chrysemys</taxon>
    </lineage>
</organism>
<feature type="domain" description="Cadherin" evidence="15">
    <location>
        <begin position="26"/>
        <end position="132"/>
    </location>
</feature>
<dbReference type="Gene3D" id="2.60.40.60">
    <property type="entry name" value="Cadherins"/>
    <property type="match status" value="6"/>
</dbReference>
<dbReference type="PANTHER" id="PTHR24028">
    <property type="entry name" value="CADHERIN-87A"/>
    <property type="match status" value="1"/>
</dbReference>
<dbReference type="InterPro" id="IPR002126">
    <property type="entry name" value="Cadherin-like_dom"/>
</dbReference>
<dbReference type="CDD" id="cd11304">
    <property type="entry name" value="Cadherin_repeat"/>
    <property type="match status" value="5"/>
</dbReference>
<evidence type="ECO:0000259" key="15">
    <source>
        <dbReference type="PROSITE" id="PS50268"/>
    </source>
</evidence>
<sequence>MADKQRLRDCRGLLCCFTLLFLWEAVAGQIHYSIPEEMQKGFFVGNIAKDLGLDTKKISDGGVRIIAEGRTKYFALNLQNGYLYLSEKVDREEICGRISKCLLQLEIFVQEQVKLYTVEIEISDINDNAPSFQVEELELKISEITSTGSRFLLPDAQDPDVGSNSIQSFQFSSNRHFSLDVQTGTDGAKYAELVLEKILDREEQAVYNLVLTAIDGGDPVRSGTARIRVIVEDANDNAPVFTQSVYKVKVLENVSIGSLLVTVNATDLDEGMNSEITYSIRKISEKASDIFQLDPKTGKVTLTGHLDFEESELYEIEVQARDGRGLSARTRVSLVLMDVNDNAPEITITTLITPEDSLAGTVIALINVIDQDSAENGKVICHLDEKLPFKILSSSNNYYKLVTDSILDRERTPEYNITITATDNGSPPLSTQKTILLQISDINDNSPIFEKPSYIAYVPENNPSGASVFSVKASDRDLDRNARLTYSILSSNLQELPLSSYISINSQTGAIYAQRSFDYEQFREFEVQVKAQDGGSPPLSSNVTVRVFILDQNDNAPRILYPSLGADGSALFEMVPRSAEAGYLVTKVVAVDGDSGHNAWLSYHLLQATEPTLFSMGLHTGEIRTTRAFTDRDAVKHRLVTLVKDNGQPPLSATVTLNLVFAENFQEALPEMSDQSGDSAPQSDLQFYLVLALASISFLFLLTVTLAIVMKLRRSGKPTVLRCLNSDIYSKAHPSYAPNYCDGTLPYSYNLCLATTTSDSGFKFLKTDGQNDHRGEQYLFPSHCLLSPFSFPSCAYSWALSNGFISLSALSQP</sequence>
<dbReference type="InterPro" id="IPR020894">
    <property type="entry name" value="Cadherin_CS"/>
</dbReference>
<dbReference type="SMART" id="SM00112">
    <property type="entry name" value="CA"/>
    <property type="match status" value="6"/>
</dbReference>
<evidence type="ECO:0000256" key="10">
    <source>
        <dbReference type="ARBA" id="ARBA00023136"/>
    </source>
</evidence>
<evidence type="ECO:0000256" key="9">
    <source>
        <dbReference type="ARBA" id="ARBA00022989"/>
    </source>
</evidence>
<protein>
    <recommendedName>
        <fullName evidence="15">Cadherin domain-containing protein</fullName>
    </recommendedName>
</protein>
<dbReference type="GeneTree" id="ENSGT00940000156683"/>
<comment type="function">
    <text evidence="1">Potential calcium-dependent cell-adhesion protein. May be involved in the establishment and maintenance of specific neuronal connections in the brain.</text>
</comment>
<keyword evidence="8" id="KW-0130">Cell adhesion</keyword>
<dbReference type="InterPro" id="IPR032455">
    <property type="entry name" value="Cadherin_C"/>
</dbReference>
<dbReference type="Pfam" id="PF16492">
    <property type="entry name" value="Cadherin_C_2"/>
    <property type="match status" value="1"/>
</dbReference>
<dbReference type="FunFam" id="2.60.40.60:FF:000004">
    <property type="entry name" value="Protocadherin 1 gamma 2"/>
    <property type="match status" value="1"/>
</dbReference>
<dbReference type="GO" id="GO:0005886">
    <property type="term" value="C:plasma membrane"/>
    <property type="evidence" value="ECO:0007669"/>
    <property type="project" value="UniProtKB-SubCell"/>
</dbReference>
<evidence type="ECO:0000313" key="17">
    <source>
        <dbReference type="Proteomes" id="UP000694380"/>
    </source>
</evidence>
<dbReference type="PANTHER" id="PTHR24028:SF234">
    <property type="entry name" value="PROTOCADHERIN GAMMA-A3"/>
    <property type="match status" value="1"/>
</dbReference>
<evidence type="ECO:0000256" key="14">
    <source>
        <dbReference type="SAM" id="SignalP"/>
    </source>
</evidence>
<dbReference type="FunFam" id="2.60.40.60:FF:000001">
    <property type="entry name" value="Protocadherin alpha 2"/>
    <property type="match status" value="1"/>
</dbReference>
<keyword evidence="6" id="KW-0677">Repeat</keyword>
<proteinExistence type="predicted"/>
<evidence type="ECO:0000256" key="12">
    <source>
        <dbReference type="PROSITE-ProRule" id="PRU00043"/>
    </source>
</evidence>
<keyword evidence="9 13" id="KW-1133">Transmembrane helix</keyword>
<dbReference type="Ensembl" id="ENSCPBT00000012297.1">
    <property type="protein sequence ID" value="ENSCPBP00000010240.1"/>
    <property type="gene ID" value="ENSCPBG00000007888.1"/>
</dbReference>
<feature type="transmembrane region" description="Helical" evidence="13">
    <location>
        <begin position="685"/>
        <end position="709"/>
    </location>
</feature>
<keyword evidence="3" id="KW-1003">Cell membrane</keyword>
<evidence type="ECO:0000256" key="2">
    <source>
        <dbReference type="ARBA" id="ARBA00004251"/>
    </source>
</evidence>
<dbReference type="InterPro" id="IPR015919">
    <property type="entry name" value="Cadherin-like_sf"/>
</dbReference>
<evidence type="ECO:0000256" key="3">
    <source>
        <dbReference type="ARBA" id="ARBA00022475"/>
    </source>
</evidence>
<keyword evidence="17" id="KW-1185">Reference proteome</keyword>
<keyword evidence="7 12" id="KW-0106">Calcium</keyword>
<dbReference type="FunFam" id="2.60.40.60:FF:000002">
    <property type="entry name" value="Protocadherin alpha 2"/>
    <property type="match status" value="1"/>
</dbReference>
<feature type="domain" description="Cadherin" evidence="15">
    <location>
        <begin position="133"/>
        <end position="241"/>
    </location>
</feature>
<keyword evidence="4 13" id="KW-0812">Transmembrane</keyword>
<dbReference type="SUPFAM" id="SSF49313">
    <property type="entry name" value="Cadherin-like"/>
    <property type="match status" value="6"/>
</dbReference>
<feature type="domain" description="Cadherin" evidence="15">
    <location>
        <begin position="242"/>
        <end position="346"/>
    </location>
</feature>
<dbReference type="PROSITE" id="PS50268">
    <property type="entry name" value="CADHERIN_2"/>
    <property type="match status" value="6"/>
</dbReference>
<evidence type="ECO:0000256" key="8">
    <source>
        <dbReference type="ARBA" id="ARBA00022889"/>
    </source>
</evidence>
<keyword evidence="5 14" id="KW-0732">Signal</keyword>
<name>A0A8C3H964_CHRPI</name>
<dbReference type="FunFam" id="2.60.40.60:FF:000006">
    <property type="entry name" value="Protocadherin alpha 2"/>
    <property type="match status" value="1"/>
</dbReference>
<keyword evidence="10 13" id="KW-0472">Membrane</keyword>
<dbReference type="InterPro" id="IPR013164">
    <property type="entry name" value="Cadherin_N"/>
</dbReference>
<dbReference type="AlphaFoldDB" id="A0A8C3H964"/>
<comment type="subcellular location">
    <subcellularLocation>
        <location evidence="2">Cell membrane</location>
        <topology evidence="2">Single-pass type I membrane protein</topology>
    </subcellularLocation>
</comment>
<evidence type="ECO:0000256" key="13">
    <source>
        <dbReference type="SAM" id="Phobius"/>
    </source>
</evidence>
<evidence type="ECO:0000256" key="5">
    <source>
        <dbReference type="ARBA" id="ARBA00022729"/>
    </source>
</evidence>
<dbReference type="Pfam" id="PF08266">
    <property type="entry name" value="Cadherin_2"/>
    <property type="match status" value="1"/>
</dbReference>
<evidence type="ECO:0000256" key="11">
    <source>
        <dbReference type="ARBA" id="ARBA00023180"/>
    </source>
</evidence>
<evidence type="ECO:0000256" key="1">
    <source>
        <dbReference type="ARBA" id="ARBA00003436"/>
    </source>
</evidence>
<dbReference type="FunFam" id="2.60.40.60:FF:000129">
    <property type="entry name" value="protocadherin alpha-C2 isoform X1"/>
    <property type="match status" value="1"/>
</dbReference>
<dbReference type="FunFam" id="2.60.40.60:FF:000018">
    <property type="entry name" value="Protocadherin gamma c3"/>
    <property type="match status" value="1"/>
</dbReference>
<feature type="domain" description="Cadherin" evidence="15">
    <location>
        <begin position="575"/>
        <end position="672"/>
    </location>
</feature>
<feature type="domain" description="Cadherin" evidence="15">
    <location>
        <begin position="345"/>
        <end position="449"/>
    </location>
</feature>
<dbReference type="PRINTS" id="PR00205">
    <property type="entry name" value="CADHERIN"/>
</dbReference>
<accession>A0A8C3H964</accession>
<dbReference type="Pfam" id="PF00028">
    <property type="entry name" value="Cadherin"/>
    <property type="match status" value="5"/>
</dbReference>
<dbReference type="GO" id="GO:0007156">
    <property type="term" value="P:homophilic cell adhesion via plasma membrane adhesion molecules"/>
    <property type="evidence" value="ECO:0007669"/>
    <property type="project" value="InterPro"/>
</dbReference>
<reference evidence="16" key="1">
    <citation type="submission" date="2025-08" db="UniProtKB">
        <authorList>
            <consortium name="Ensembl"/>
        </authorList>
    </citation>
    <scope>IDENTIFICATION</scope>
</reference>
<feature type="signal peptide" evidence="14">
    <location>
        <begin position="1"/>
        <end position="28"/>
    </location>
</feature>
<evidence type="ECO:0000256" key="4">
    <source>
        <dbReference type="ARBA" id="ARBA00022692"/>
    </source>
</evidence>
<feature type="chain" id="PRO_5034204955" description="Cadherin domain-containing protein" evidence="14">
    <location>
        <begin position="29"/>
        <end position="813"/>
    </location>
</feature>
<evidence type="ECO:0000256" key="7">
    <source>
        <dbReference type="ARBA" id="ARBA00022837"/>
    </source>
</evidence>
<dbReference type="GO" id="GO:0005509">
    <property type="term" value="F:calcium ion binding"/>
    <property type="evidence" value="ECO:0007669"/>
    <property type="project" value="UniProtKB-UniRule"/>
</dbReference>
<dbReference type="Proteomes" id="UP000694380">
    <property type="component" value="Unplaced"/>
</dbReference>
<keyword evidence="11" id="KW-0325">Glycoprotein</keyword>
<evidence type="ECO:0000256" key="6">
    <source>
        <dbReference type="ARBA" id="ARBA00022737"/>
    </source>
</evidence>